<protein>
    <recommendedName>
        <fullName evidence="2">DUF4062 domain-containing protein</fullName>
    </recommendedName>
</protein>
<sequence>MPRERVTVYDLLISCPGDVNDYLELIKEAVDNFNKLYGSLNNIQVSVKHWSTDSFPESGDKPQELLNKQIVRDCDAAVAIFWTRFGTATDRYGSGTEEEIEEMLLAKKQVFMYFLDIPITPSEINEEQFTAVKNFKERYKDRGIFFTVKDKSEFKRLFTNHLTLYFLNLVDKKETFQNEQLKPLLTIRDKNTSSDECSVPIKFNLLKSEFLNENYKKIIDYIEELNKTVISEVTTKVDNNTKKLTLSINEEDNVNLLSKIADDVTISDDFKKLINDFAIKEEIKLHEKFWCLGNLKKNKLQMPTPFGKSATSYIGTDEERNRFSLLKELYWEIVSFNEYTEYFTFMDNIEYIELMVSNIGKSYDEDIDIKLIVPKGCLLKHDDLLYPGENIIEKVQEIKIEEILFEISETDSVCAYDYPQQPSFRSAEINVSPLLTYTRTFSYEDQKEYYKDSLNDIFIYRYFDKPESDILRFDIKYLKHNTSMAFPSKLLFKNVPRTIEYEITSKFTPDMVKGKINLKSE</sequence>
<dbReference type="RefSeq" id="WP_369087606.1">
    <property type="nucleotide sequence ID" value="NZ_CP163380.1"/>
</dbReference>
<dbReference type="AlphaFoldDB" id="A0AB39L931"/>
<evidence type="ECO:0000313" key="1">
    <source>
        <dbReference type="EMBL" id="XDP49062.1"/>
    </source>
</evidence>
<evidence type="ECO:0008006" key="2">
    <source>
        <dbReference type="Google" id="ProtNLM"/>
    </source>
</evidence>
<name>A0AB39L931_9STRE</name>
<proteinExistence type="predicted"/>
<accession>A0AB39L931</accession>
<dbReference type="EMBL" id="CP163380">
    <property type="protein sequence ID" value="XDP49062.1"/>
    <property type="molecule type" value="Genomic_DNA"/>
</dbReference>
<reference evidence="1" key="1">
    <citation type="submission" date="2024-07" db="EMBL/GenBank/DDBJ databases">
        <authorList>
            <person name="Li G."/>
        </authorList>
    </citation>
    <scope>NUCLEOTIDE SEQUENCE</scope>
    <source>
        <strain evidence="1">CP1998</strain>
    </source>
</reference>
<organism evidence="1">
    <name type="scientific">Streptococcus sp. CP1998</name>
    <dbReference type="NCBI Taxonomy" id="3238303"/>
    <lineage>
        <taxon>Bacteria</taxon>
        <taxon>Bacillati</taxon>
        <taxon>Bacillota</taxon>
        <taxon>Bacilli</taxon>
        <taxon>Lactobacillales</taxon>
        <taxon>Streptococcaceae</taxon>
        <taxon>Streptococcus</taxon>
    </lineage>
</organism>
<gene>
    <name evidence="1" type="ORF">AB4X21_05600</name>
</gene>